<dbReference type="GO" id="GO:0005509">
    <property type="term" value="F:calcium ion binding"/>
    <property type="evidence" value="ECO:0007669"/>
    <property type="project" value="InterPro"/>
</dbReference>
<keyword evidence="8" id="KW-0677">Repeat</keyword>
<evidence type="ECO:0000256" key="4">
    <source>
        <dbReference type="ARBA" id="ARBA00022536"/>
    </source>
</evidence>
<evidence type="ECO:0000256" key="20">
    <source>
        <dbReference type="PROSITE-ProRule" id="PRU01211"/>
    </source>
</evidence>
<dbReference type="PANTHER" id="PTHR24251:SF45">
    <property type="entry name" value="METALLOENDOPEPTIDASE"/>
    <property type="match status" value="1"/>
</dbReference>
<feature type="disulfide bond" evidence="20">
    <location>
        <begin position="119"/>
        <end position="120"/>
    </location>
</feature>
<organism evidence="25 26">
    <name type="scientific">Oncorhynchus mykiss</name>
    <name type="common">Rainbow trout</name>
    <name type="synonym">Salmo gairdneri</name>
    <dbReference type="NCBI Taxonomy" id="8022"/>
    <lineage>
        <taxon>Eukaryota</taxon>
        <taxon>Metazoa</taxon>
        <taxon>Chordata</taxon>
        <taxon>Craniata</taxon>
        <taxon>Vertebrata</taxon>
        <taxon>Euteleostomi</taxon>
        <taxon>Actinopterygii</taxon>
        <taxon>Neopterygii</taxon>
        <taxon>Teleostei</taxon>
        <taxon>Protacanthopterygii</taxon>
        <taxon>Salmoniformes</taxon>
        <taxon>Salmonidae</taxon>
        <taxon>Salmoninae</taxon>
        <taxon>Oncorhynchus</taxon>
    </lineage>
</organism>
<dbReference type="SMART" id="SM00235">
    <property type="entry name" value="ZnMc"/>
    <property type="match status" value="1"/>
</dbReference>
<evidence type="ECO:0000256" key="19">
    <source>
        <dbReference type="PROSITE-ProRule" id="PRU00076"/>
    </source>
</evidence>
<dbReference type="CDD" id="cd04281">
    <property type="entry name" value="ZnMc_BMP1_TLD"/>
    <property type="match status" value="1"/>
</dbReference>
<dbReference type="SUPFAM" id="SSF57196">
    <property type="entry name" value="EGF/Laminin"/>
    <property type="match status" value="2"/>
</dbReference>
<dbReference type="PROSITE" id="PS50026">
    <property type="entry name" value="EGF_3"/>
    <property type="match status" value="2"/>
</dbReference>
<dbReference type="CDD" id="cd00054">
    <property type="entry name" value="EGF_CA"/>
    <property type="match status" value="1"/>
</dbReference>
<keyword evidence="13 20" id="KW-0482">Metalloprotease</keyword>
<keyword evidence="11 18" id="KW-0862">Zinc</keyword>
<dbReference type="PROSITE" id="PS51864">
    <property type="entry name" value="ASTACIN"/>
    <property type="match status" value="1"/>
</dbReference>
<feature type="chain" id="PRO_5035488521" description="Metalloendopeptidase" evidence="21">
    <location>
        <begin position="20"/>
        <end position="917"/>
    </location>
</feature>
<reference evidence="25" key="1">
    <citation type="submission" date="2025-08" db="UniProtKB">
        <authorList>
            <consortium name="Ensembl"/>
        </authorList>
    </citation>
    <scope>IDENTIFICATION</scope>
</reference>
<feature type="binding site" evidence="18 20">
    <location>
        <position position="147"/>
    </location>
    <ligand>
        <name>Zn(2+)</name>
        <dbReference type="ChEBI" id="CHEBI:29105"/>
        <note>catalytic</note>
    </ligand>
</feature>
<evidence type="ECO:0000256" key="2">
    <source>
        <dbReference type="ARBA" id="ARBA00022473"/>
    </source>
</evidence>
<keyword evidence="15 20" id="KW-1015">Disulfide bond</keyword>
<dbReference type="FunFam" id="2.60.120.290:FF:000004">
    <property type="entry name" value="Metalloendopeptidase"/>
    <property type="match status" value="1"/>
</dbReference>
<evidence type="ECO:0000256" key="1">
    <source>
        <dbReference type="ARBA" id="ARBA00004613"/>
    </source>
</evidence>
<feature type="binding site" evidence="18 20">
    <location>
        <position position="157"/>
    </location>
    <ligand>
        <name>Zn(2+)</name>
        <dbReference type="ChEBI" id="CHEBI:29105"/>
        <note>catalytic</note>
    </ligand>
</feature>
<evidence type="ECO:0000256" key="18">
    <source>
        <dbReference type="PIRSR" id="PIRSR001199-2"/>
    </source>
</evidence>
<dbReference type="PROSITE" id="PS01187">
    <property type="entry name" value="EGF_CA"/>
    <property type="match status" value="2"/>
</dbReference>
<keyword evidence="3" id="KW-0964">Secreted</keyword>
<evidence type="ECO:0000256" key="5">
    <source>
        <dbReference type="ARBA" id="ARBA00022670"/>
    </source>
</evidence>
<dbReference type="InterPro" id="IPR001881">
    <property type="entry name" value="EGF-like_Ca-bd_dom"/>
</dbReference>
<keyword evidence="7 21" id="KW-0732">Signal</keyword>
<dbReference type="InterPro" id="IPR024079">
    <property type="entry name" value="MetalloPept_cat_dom_sf"/>
</dbReference>
<feature type="domain" description="EGF-like" evidence="23">
    <location>
        <begin position="481"/>
        <end position="522"/>
    </location>
</feature>
<evidence type="ECO:0000256" key="13">
    <source>
        <dbReference type="ARBA" id="ARBA00023049"/>
    </source>
</evidence>
<dbReference type="Pfam" id="PF00431">
    <property type="entry name" value="CUB"/>
    <property type="match status" value="5"/>
</dbReference>
<comment type="caution">
    <text evidence="19">Lacks conserved residue(s) required for the propagation of feature annotation.</text>
</comment>
<evidence type="ECO:0000313" key="25">
    <source>
        <dbReference type="Ensembl" id="ENSOMYP00000126919.1"/>
    </source>
</evidence>
<dbReference type="InterPro" id="IPR035914">
    <property type="entry name" value="Sperma_CUB_dom_sf"/>
</dbReference>
<feature type="domain" description="CUB" evidence="22">
    <location>
        <begin position="525"/>
        <end position="637"/>
    </location>
</feature>
<dbReference type="FunFam" id="2.60.120.290:FF:000007">
    <property type="entry name" value="Metalloendopeptidase"/>
    <property type="match status" value="1"/>
</dbReference>
<sequence length="917" mass="103958">MVIMEMIFFFSVAFWGDIALDEEDLRMFQIDRTIDQRGSITNAWSDVVKNRVPRAATSRAERIWPGGVIPYIIGGNFTGSQRAMFKQAMRHWEKLTCVTFIEKTEEESYIVFTYRPCGCCSYVGRRGNGPQAISIGKNCDKFGIVVHELGHVIGFWHEHTRPDRDDHVTIIRDNIQPGQEYNFLKMEPGEVNSLGEPYDFDSIMHYARNTFSRGMFLDTILPSRDENGIRPAIGQRTRLSKGDISQARKLYRCPACGETLQESTGNFSSPGYPNGYPSYTHCVWRVSVTPGEKIVLNFTTMDLYKSSLCWYDYIEVRDGYWRKAPLLGRFCGDQVPEGLVSAESRMWIEFRSSSNWVGKGFTAVYEAVCGGEILKDQGQIQSPNYPDDYRPSKDCVWRITVSEGYNVGLSFQAFEIERHDSCAYDYLEVRDGPAESSPLIGRFCGYDRPEDVRSTSHSLWMKFVSDGTVNKAGFAANFFKEEDECSKPDNGGCEQRCVNTLGSFKCACDPGYELALDKKSCEAACGGLLSKLNGTISTPGWPKEYPPNKNCVWQVVAPTQYRISMQFESFELEGNEVCKYDFVEVRSGLSSDSKLHGKYCGTEVPEVITSQYNNMRIEFKSDNTVSKKGFKAHFFSDKDECSKDNGGCQHDCINTVGSYVCQCRHGFILHENKHDCKEAECKHKVHSPSGTMNSPNWPDKYPSRKECTWDITTTPGHRSFNEFEIEQHQECAYDHLEAFDGEGDSAAILGRLCGSKIPEPLVSTGNKMYLRFISDASVQRKGFQATHSTECGGRLKAETRQKNLYSHSQFGDNNYPGHTDCEWLVTSEEGYGIELTFTTFEVEEEADCGYDYIELYDGYDSNSHRLGRFCGSGPREEIYSAGDAVLIRFHSDDTISKKGFHIRYTSTQFQQNLHTRK</sequence>
<dbReference type="FunFam" id="3.40.390.10:FF:000004">
    <property type="entry name" value="Metalloendopeptidase"/>
    <property type="match status" value="1"/>
</dbReference>
<dbReference type="GO" id="GO:0008270">
    <property type="term" value="F:zinc ion binding"/>
    <property type="evidence" value="ECO:0007669"/>
    <property type="project" value="UniProtKB-UniRule"/>
</dbReference>
<dbReference type="InterPro" id="IPR000742">
    <property type="entry name" value="EGF"/>
</dbReference>
<dbReference type="SUPFAM" id="SSF49854">
    <property type="entry name" value="Spermadhesin, CUB domain"/>
    <property type="match status" value="5"/>
</dbReference>
<feature type="domain" description="CUB" evidence="22">
    <location>
        <begin position="791"/>
        <end position="907"/>
    </location>
</feature>
<keyword evidence="12" id="KW-0106">Calcium</keyword>
<comment type="subcellular location">
    <subcellularLocation>
        <location evidence="1">Secreted</location>
    </subcellularLocation>
</comment>
<evidence type="ECO:0000256" key="16">
    <source>
        <dbReference type="ARBA" id="ARBA00023180"/>
    </source>
</evidence>
<keyword evidence="14" id="KW-0865">Zymogen</keyword>
<dbReference type="FunFam" id="2.60.120.290:FF:000009">
    <property type="entry name" value="Metalloendopeptidase"/>
    <property type="match status" value="1"/>
</dbReference>
<evidence type="ECO:0000256" key="14">
    <source>
        <dbReference type="ARBA" id="ARBA00023145"/>
    </source>
</evidence>
<dbReference type="Gene3D" id="3.40.390.10">
    <property type="entry name" value="Collagenase (Catalytic Domain)"/>
    <property type="match status" value="1"/>
</dbReference>
<evidence type="ECO:0000259" key="24">
    <source>
        <dbReference type="PROSITE" id="PS51864"/>
    </source>
</evidence>
<dbReference type="Pfam" id="PF14670">
    <property type="entry name" value="FXa_inhibition"/>
    <property type="match status" value="2"/>
</dbReference>
<dbReference type="InterPro" id="IPR001506">
    <property type="entry name" value="Peptidase_M12A"/>
</dbReference>
<keyword evidence="4 19" id="KW-0245">EGF-like domain</keyword>
<reference evidence="25" key="2">
    <citation type="submission" date="2025-09" db="UniProtKB">
        <authorList>
            <consortium name="Ensembl"/>
        </authorList>
    </citation>
    <scope>IDENTIFICATION</scope>
</reference>
<evidence type="ECO:0000256" key="3">
    <source>
        <dbReference type="ARBA" id="ARBA00022525"/>
    </source>
</evidence>
<evidence type="ECO:0000256" key="10">
    <source>
        <dbReference type="ARBA" id="ARBA00022801"/>
    </source>
</evidence>
<keyword evidence="6 18" id="KW-0479">Metal-binding</keyword>
<evidence type="ECO:0000256" key="21">
    <source>
        <dbReference type="RuleBase" id="RU361183"/>
    </source>
</evidence>
<keyword evidence="9" id="KW-0221">Differentiation</keyword>
<feature type="active site" evidence="17 20">
    <location>
        <position position="148"/>
    </location>
</feature>
<dbReference type="GO" id="GO:0005576">
    <property type="term" value="C:extracellular region"/>
    <property type="evidence" value="ECO:0007669"/>
    <property type="project" value="UniProtKB-SubCell"/>
</dbReference>
<keyword evidence="2" id="KW-0217">Developmental protein</keyword>
<feature type="domain" description="CUB" evidence="22">
    <location>
        <begin position="681"/>
        <end position="790"/>
    </location>
</feature>
<evidence type="ECO:0000256" key="8">
    <source>
        <dbReference type="ARBA" id="ARBA00022737"/>
    </source>
</evidence>
<dbReference type="Gene3D" id="2.60.120.290">
    <property type="entry name" value="Spermadhesin, CUB domain"/>
    <property type="match status" value="5"/>
</dbReference>
<evidence type="ECO:0000259" key="23">
    <source>
        <dbReference type="PROSITE" id="PS50026"/>
    </source>
</evidence>
<evidence type="ECO:0000256" key="12">
    <source>
        <dbReference type="ARBA" id="ARBA00022837"/>
    </source>
</evidence>
<dbReference type="Gene3D" id="2.10.25.10">
    <property type="entry name" value="Laminin"/>
    <property type="match status" value="2"/>
</dbReference>
<evidence type="ECO:0000256" key="6">
    <source>
        <dbReference type="ARBA" id="ARBA00022723"/>
    </source>
</evidence>
<dbReference type="GO" id="GO:0004222">
    <property type="term" value="F:metalloendopeptidase activity"/>
    <property type="evidence" value="ECO:0007669"/>
    <property type="project" value="UniProtKB-UniRule"/>
</dbReference>
<dbReference type="InterPro" id="IPR015446">
    <property type="entry name" value="BMP_1/tolloid-like"/>
</dbReference>
<feature type="domain" description="CUB" evidence="22">
    <location>
        <begin position="369"/>
        <end position="481"/>
    </location>
</feature>
<evidence type="ECO:0000259" key="22">
    <source>
        <dbReference type="PROSITE" id="PS01180"/>
    </source>
</evidence>
<feature type="signal peptide" evidence="21">
    <location>
        <begin position="1"/>
        <end position="19"/>
    </location>
</feature>
<dbReference type="CDD" id="cd00041">
    <property type="entry name" value="CUB"/>
    <property type="match status" value="5"/>
</dbReference>
<dbReference type="InterPro" id="IPR006026">
    <property type="entry name" value="Peptidase_Metallo"/>
</dbReference>
<dbReference type="InterPro" id="IPR018097">
    <property type="entry name" value="EGF_Ca-bd_CS"/>
</dbReference>
<dbReference type="EC" id="3.4.24.-" evidence="21"/>
<dbReference type="PRINTS" id="PR00480">
    <property type="entry name" value="ASTACIN"/>
</dbReference>
<dbReference type="PROSITE" id="PS01180">
    <property type="entry name" value="CUB"/>
    <property type="match status" value="5"/>
</dbReference>
<evidence type="ECO:0000256" key="11">
    <source>
        <dbReference type="ARBA" id="ARBA00022833"/>
    </source>
</evidence>
<protein>
    <recommendedName>
        <fullName evidence="21">Metalloendopeptidase</fullName>
        <ecNumber evidence="21">3.4.24.-</ecNumber>
    </recommendedName>
</protein>
<dbReference type="GeneTree" id="ENSGT00940000157225"/>
<evidence type="ECO:0000313" key="26">
    <source>
        <dbReference type="Proteomes" id="UP000694395"/>
    </source>
</evidence>
<proteinExistence type="predicted"/>
<evidence type="ECO:0000256" key="15">
    <source>
        <dbReference type="ARBA" id="ARBA00023157"/>
    </source>
</evidence>
<dbReference type="FunFam" id="2.60.120.290:FF:000013">
    <property type="entry name" value="Membrane frizzled-related protein"/>
    <property type="match status" value="1"/>
</dbReference>
<feature type="domain" description="EGF-like" evidence="23">
    <location>
        <begin position="637"/>
        <end position="677"/>
    </location>
</feature>
<dbReference type="PROSITE" id="PS01186">
    <property type="entry name" value="EGF_2"/>
    <property type="match status" value="2"/>
</dbReference>
<keyword evidence="16" id="KW-0325">Glycoprotein</keyword>
<feature type="domain" description="CUB" evidence="22">
    <location>
        <begin position="256"/>
        <end position="368"/>
    </location>
</feature>
<dbReference type="SMART" id="SM00179">
    <property type="entry name" value="EGF_CA"/>
    <property type="match status" value="2"/>
</dbReference>
<dbReference type="GO" id="GO:0030154">
    <property type="term" value="P:cell differentiation"/>
    <property type="evidence" value="ECO:0007669"/>
    <property type="project" value="UniProtKB-KW"/>
</dbReference>
<dbReference type="FunFam" id="2.10.25.10:FF:000022">
    <property type="entry name" value="Metalloendopeptidase"/>
    <property type="match status" value="2"/>
</dbReference>
<accession>A0A8K9X2V1</accession>
<dbReference type="AlphaFoldDB" id="A0A8K9X2V1"/>
<dbReference type="Pfam" id="PF01400">
    <property type="entry name" value="Astacin"/>
    <property type="match status" value="1"/>
</dbReference>
<feature type="disulfide bond" evidence="20">
    <location>
        <begin position="117"/>
        <end position="139"/>
    </location>
</feature>
<dbReference type="SUPFAM" id="SSF55486">
    <property type="entry name" value="Metalloproteases ('zincins'), catalytic domain"/>
    <property type="match status" value="1"/>
</dbReference>
<dbReference type="InterPro" id="IPR034036">
    <property type="entry name" value="ZnMP_TLD/BMP1"/>
</dbReference>
<keyword evidence="5 20" id="KW-0645">Protease</keyword>
<dbReference type="Proteomes" id="UP000694395">
    <property type="component" value="Unassembled WGS sequence"/>
</dbReference>
<dbReference type="Ensembl" id="ENSOMYT00000159604.1">
    <property type="protein sequence ID" value="ENSOMYP00000126919.1"/>
    <property type="gene ID" value="ENSOMYG00000076072.1"/>
</dbReference>
<dbReference type="PANTHER" id="PTHR24251">
    <property type="entry name" value="OVOCHYMASE-RELATED"/>
    <property type="match status" value="1"/>
</dbReference>
<dbReference type="InterPro" id="IPR000859">
    <property type="entry name" value="CUB_dom"/>
</dbReference>
<keyword evidence="10 20" id="KW-0378">Hydrolase</keyword>
<evidence type="ECO:0000256" key="9">
    <source>
        <dbReference type="ARBA" id="ARBA00022782"/>
    </source>
</evidence>
<dbReference type="SMART" id="SM00042">
    <property type="entry name" value="CUB"/>
    <property type="match status" value="5"/>
</dbReference>
<comment type="cofactor">
    <cofactor evidence="20 21">
        <name>Zn(2+)</name>
        <dbReference type="ChEBI" id="CHEBI:29105"/>
    </cofactor>
    <text evidence="20 21">Binds 1 zinc ion per subunit.</text>
</comment>
<dbReference type="SMART" id="SM00181">
    <property type="entry name" value="EGF"/>
    <property type="match status" value="2"/>
</dbReference>
<dbReference type="FunFam" id="2.60.120.290:FF:000014">
    <property type="entry name" value="Metalloendopeptidase"/>
    <property type="match status" value="1"/>
</dbReference>
<name>A0A8K9X2V1_ONCMY</name>
<dbReference type="InterPro" id="IPR000152">
    <property type="entry name" value="EGF-type_Asp/Asn_hydroxyl_site"/>
</dbReference>
<feature type="binding site" evidence="18 20">
    <location>
        <position position="151"/>
    </location>
    <ligand>
        <name>Zn(2+)</name>
        <dbReference type="ChEBI" id="CHEBI:29105"/>
        <note>catalytic</note>
    </ligand>
</feature>
<feature type="domain" description="Peptidase M12A" evidence="24">
    <location>
        <begin position="55"/>
        <end position="254"/>
    </location>
</feature>
<dbReference type="PROSITE" id="PS00010">
    <property type="entry name" value="ASX_HYDROXYL"/>
    <property type="match status" value="2"/>
</dbReference>
<evidence type="ECO:0000256" key="7">
    <source>
        <dbReference type="ARBA" id="ARBA00022729"/>
    </source>
</evidence>
<evidence type="ECO:0000256" key="17">
    <source>
        <dbReference type="PIRSR" id="PIRSR001199-1"/>
    </source>
</evidence>
<dbReference type="GO" id="GO:0006508">
    <property type="term" value="P:proteolysis"/>
    <property type="evidence" value="ECO:0007669"/>
    <property type="project" value="UniProtKB-KW"/>
</dbReference>
<dbReference type="PIRSF" id="PIRSF001199">
    <property type="entry name" value="BMP_1/tolloid-like"/>
    <property type="match status" value="1"/>
</dbReference>
<keyword evidence="26" id="KW-1185">Reference proteome</keyword>